<evidence type="ECO:0000313" key="3">
    <source>
        <dbReference type="Proteomes" id="UP000064189"/>
    </source>
</evidence>
<dbReference type="GO" id="GO:0005737">
    <property type="term" value="C:cytoplasm"/>
    <property type="evidence" value="ECO:0007669"/>
    <property type="project" value="TreeGrafter"/>
</dbReference>
<dbReference type="Proteomes" id="UP000064189">
    <property type="component" value="Unassembled WGS sequence"/>
</dbReference>
<dbReference type="PANTHER" id="PTHR43792">
    <property type="entry name" value="GNAT FAMILY, PUTATIVE (AFU_ORTHOLOGUE AFUA_3G00765)-RELATED-RELATED"/>
    <property type="match status" value="1"/>
</dbReference>
<dbReference type="InterPro" id="IPR016181">
    <property type="entry name" value="Acyl_CoA_acyltransferase"/>
</dbReference>
<reference evidence="2 3" key="1">
    <citation type="submission" date="2015-11" db="EMBL/GenBank/DDBJ databases">
        <title>Genome Sequence of Bacillus simplex strain VanAntwerpen2.</title>
        <authorList>
            <person name="Couger M.B."/>
        </authorList>
    </citation>
    <scope>NUCLEOTIDE SEQUENCE [LARGE SCALE GENOMIC DNA]</scope>
    <source>
        <strain evidence="2 3">VanAntwerpen02</strain>
    </source>
</reference>
<dbReference type="SUPFAM" id="SSF55729">
    <property type="entry name" value="Acyl-CoA N-acyltransferases (Nat)"/>
    <property type="match status" value="1"/>
</dbReference>
<dbReference type="PROSITE" id="PS51186">
    <property type="entry name" value="GNAT"/>
    <property type="match status" value="1"/>
</dbReference>
<dbReference type="RefSeq" id="WP_061140253.1">
    <property type="nucleotide sequence ID" value="NZ_LNNH01000003.1"/>
</dbReference>
<keyword evidence="3" id="KW-1185">Reference proteome</keyword>
<keyword evidence="2" id="KW-0808">Transferase</keyword>
<evidence type="ECO:0000313" key="2">
    <source>
        <dbReference type="EMBL" id="KWW22503.1"/>
    </source>
</evidence>
<dbReference type="PANTHER" id="PTHR43792:SF9">
    <property type="entry name" value="RIBOSOMAL-PROTEIN-ALANINE ACETYLTRANSFERASE"/>
    <property type="match status" value="1"/>
</dbReference>
<dbReference type="Pfam" id="PF13302">
    <property type="entry name" value="Acetyltransf_3"/>
    <property type="match status" value="1"/>
</dbReference>
<dbReference type="InterPro" id="IPR000182">
    <property type="entry name" value="GNAT_dom"/>
</dbReference>
<organism evidence="2 3">
    <name type="scientific">Peribacillus simplex</name>
    <dbReference type="NCBI Taxonomy" id="1478"/>
    <lineage>
        <taxon>Bacteria</taxon>
        <taxon>Bacillati</taxon>
        <taxon>Bacillota</taxon>
        <taxon>Bacilli</taxon>
        <taxon>Bacillales</taxon>
        <taxon>Bacillaceae</taxon>
        <taxon>Peribacillus</taxon>
    </lineage>
</organism>
<dbReference type="InterPro" id="IPR051531">
    <property type="entry name" value="N-acetyltransferase"/>
</dbReference>
<evidence type="ECO:0000259" key="1">
    <source>
        <dbReference type="PROSITE" id="PS51186"/>
    </source>
</evidence>
<protein>
    <submittedName>
        <fullName evidence="2">Acetyltransferase</fullName>
    </submittedName>
</protein>
<dbReference type="AlphaFoldDB" id="A0A109N2U8"/>
<sequence length="186" mass="21801">MWFRELETKRLRLIEIGHQHKESLFDILSRDEVTRNGGIENLTHVEDARRLIDAFKSAFINKRGIRWGVVLKDSGTFIGTVGINQLSLTNKRAEIGYEIHPDYWRNHYTSEAVNEVLRYSFEELKLVRIAALTFKDNHASANLLKKFGFKEEGSLRSYVFLHRQSHDAVVFSLLCSEYRHLYQQMV</sequence>
<feature type="domain" description="N-acetyltransferase" evidence="1">
    <location>
        <begin position="11"/>
        <end position="176"/>
    </location>
</feature>
<dbReference type="Gene3D" id="3.40.630.30">
    <property type="match status" value="1"/>
</dbReference>
<gene>
    <name evidence="2" type="ORF">AS888_11740</name>
</gene>
<comment type="caution">
    <text evidence="2">The sequence shown here is derived from an EMBL/GenBank/DDBJ whole genome shotgun (WGS) entry which is preliminary data.</text>
</comment>
<proteinExistence type="predicted"/>
<dbReference type="EMBL" id="LNNH01000003">
    <property type="protein sequence ID" value="KWW22503.1"/>
    <property type="molecule type" value="Genomic_DNA"/>
</dbReference>
<name>A0A109N2U8_9BACI</name>
<accession>A0A109N2U8</accession>
<dbReference type="GO" id="GO:0008999">
    <property type="term" value="F:protein-N-terminal-alanine acetyltransferase activity"/>
    <property type="evidence" value="ECO:0007669"/>
    <property type="project" value="TreeGrafter"/>
</dbReference>